<comment type="caution">
    <text evidence="1">The sequence shown here is derived from an EMBL/GenBank/DDBJ whole genome shotgun (WGS) entry which is preliminary data.</text>
</comment>
<dbReference type="Proteomes" id="UP000770661">
    <property type="component" value="Unassembled WGS sequence"/>
</dbReference>
<proteinExistence type="predicted"/>
<dbReference type="AlphaFoldDB" id="A0A8J5CNR4"/>
<evidence type="ECO:0000313" key="1">
    <source>
        <dbReference type="EMBL" id="KAG0727188.1"/>
    </source>
</evidence>
<accession>A0A8J5CNR4</accession>
<organism evidence="1 2">
    <name type="scientific">Chionoecetes opilio</name>
    <name type="common">Atlantic snow crab</name>
    <name type="synonym">Cancer opilio</name>
    <dbReference type="NCBI Taxonomy" id="41210"/>
    <lineage>
        <taxon>Eukaryota</taxon>
        <taxon>Metazoa</taxon>
        <taxon>Ecdysozoa</taxon>
        <taxon>Arthropoda</taxon>
        <taxon>Crustacea</taxon>
        <taxon>Multicrustacea</taxon>
        <taxon>Malacostraca</taxon>
        <taxon>Eumalacostraca</taxon>
        <taxon>Eucarida</taxon>
        <taxon>Decapoda</taxon>
        <taxon>Pleocyemata</taxon>
        <taxon>Brachyura</taxon>
        <taxon>Eubrachyura</taxon>
        <taxon>Majoidea</taxon>
        <taxon>Majidae</taxon>
        <taxon>Chionoecetes</taxon>
    </lineage>
</organism>
<gene>
    <name evidence="1" type="ORF">GWK47_004054</name>
</gene>
<keyword evidence="2" id="KW-1185">Reference proteome</keyword>
<reference evidence="1" key="1">
    <citation type="submission" date="2020-07" db="EMBL/GenBank/DDBJ databases">
        <title>The High-quality genome of the commercially important snow crab, Chionoecetes opilio.</title>
        <authorList>
            <person name="Jeong J.-H."/>
            <person name="Ryu S."/>
        </authorList>
    </citation>
    <scope>NUCLEOTIDE SEQUENCE</scope>
    <source>
        <strain evidence="1">MADBK_172401_WGS</strain>
        <tissue evidence="1">Digestive gland</tissue>
    </source>
</reference>
<dbReference type="EMBL" id="JACEEZ010003648">
    <property type="protein sequence ID" value="KAG0727188.1"/>
    <property type="molecule type" value="Genomic_DNA"/>
</dbReference>
<evidence type="ECO:0000313" key="2">
    <source>
        <dbReference type="Proteomes" id="UP000770661"/>
    </source>
</evidence>
<sequence length="121" mass="13885">MKKTVLKRNASNPFLGLFYTPMWMSSTLAADAPANDLQFMKDMMKFKRTDPEIAQAVLQKLENHKWYLTQEVVPFALFGSRLSDKEKQALLSKLHATEKPDSFRRGKPMLPQVTAKKDLVI</sequence>
<protein>
    <submittedName>
        <fullName evidence="1">Uncharacterized protein</fullName>
    </submittedName>
</protein>
<name>A0A8J5CNR4_CHIOP</name>